<dbReference type="InterPro" id="IPR012336">
    <property type="entry name" value="Thioredoxin-like_fold"/>
</dbReference>
<evidence type="ECO:0000313" key="2">
    <source>
        <dbReference type="EMBL" id="SPS06041.1"/>
    </source>
</evidence>
<dbReference type="Gene3D" id="3.40.30.10">
    <property type="entry name" value="Glutaredoxin"/>
    <property type="match status" value="1"/>
</dbReference>
<dbReference type="InterPro" id="IPR036249">
    <property type="entry name" value="Thioredoxin-like_sf"/>
</dbReference>
<evidence type="ECO:0000259" key="1">
    <source>
        <dbReference type="Pfam" id="PF13098"/>
    </source>
</evidence>
<reference evidence="2" key="1">
    <citation type="submission" date="2018-05" db="EMBL/GenBank/DDBJ databases">
        <authorList>
            <person name="Lanie J.A."/>
            <person name="Ng W.-L."/>
            <person name="Kazmierczak K.M."/>
            <person name="Andrzejewski T.M."/>
            <person name="Davidsen T.M."/>
            <person name="Wayne K.J."/>
            <person name="Tettelin H."/>
            <person name="Glass J.I."/>
            <person name="Rusch D."/>
            <person name="Podicherti R."/>
            <person name="Tsui H.-C.T."/>
            <person name="Winkler M.E."/>
        </authorList>
    </citation>
    <scope>NUCLEOTIDE SEQUENCE</scope>
    <source>
        <strain evidence="2">KNB</strain>
    </source>
</reference>
<name>A0A2X0SFA6_9PROT</name>
<organism evidence="2">
    <name type="scientific">Candidatus Nitrotoga fabula</name>
    <dbReference type="NCBI Taxonomy" id="2182327"/>
    <lineage>
        <taxon>Bacteria</taxon>
        <taxon>Pseudomonadati</taxon>
        <taxon>Pseudomonadota</taxon>
        <taxon>Betaproteobacteria</taxon>
        <taxon>Nitrosomonadales</taxon>
        <taxon>Gallionellaceae</taxon>
        <taxon>Candidatus Nitrotoga</taxon>
    </lineage>
</organism>
<gene>
    <name evidence="2" type="ORF">NITFAB_1631</name>
</gene>
<sequence>MEKLEVPLRVGGFIKTYFGEVLIMDKWVFDAPVDGIGTIIWRALQRVLLFMLFVTTTQAVGIPDGTKERPLDANALNFQRQLIVFEAADCAYCKQFESEVLGHWQGDIVVTRTLSTSPPSDWKLGKILFATPTIVLFEKGREVSRFTGYSGDQLRFWKWLGYQVADARTEENCV</sequence>
<feature type="domain" description="Thioredoxin-like fold" evidence="1">
    <location>
        <begin position="79"/>
        <end position="160"/>
    </location>
</feature>
<dbReference type="AlphaFoldDB" id="A0A2X0SFA6"/>
<proteinExistence type="predicted"/>
<dbReference type="Pfam" id="PF13098">
    <property type="entry name" value="Thioredoxin_2"/>
    <property type="match status" value="1"/>
</dbReference>
<accession>A0A2X0SFA6</accession>
<protein>
    <recommendedName>
        <fullName evidence="1">Thioredoxin-like fold domain-containing protein</fullName>
    </recommendedName>
</protein>
<dbReference type="SUPFAM" id="SSF52833">
    <property type="entry name" value="Thioredoxin-like"/>
    <property type="match status" value="1"/>
</dbReference>
<dbReference type="EMBL" id="LS423452">
    <property type="protein sequence ID" value="SPS06041.1"/>
    <property type="molecule type" value="Genomic_DNA"/>
</dbReference>